<dbReference type="PROSITE" id="PS51257">
    <property type="entry name" value="PROKAR_LIPOPROTEIN"/>
    <property type="match status" value="1"/>
</dbReference>
<dbReference type="EMBL" id="QJSX01000002">
    <property type="protein sequence ID" value="PYE55858.1"/>
    <property type="molecule type" value="Genomic_DNA"/>
</dbReference>
<reference evidence="2 3" key="1">
    <citation type="submission" date="2018-06" db="EMBL/GenBank/DDBJ databases">
        <title>Genomic Encyclopedia of Type Strains, Phase IV (KMG-IV): sequencing the most valuable type-strain genomes for metagenomic binning, comparative biology and taxonomic classification.</title>
        <authorList>
            <person name="Goeker M."/>
        </authorList>
    </citation>
    <scope>NUCLEOTIDE SEQUENCE [LARGE SCALE GENOMIC DNA]</scope>
    <source>
        <strain evidence="2 3">DSM 18048</strain>
    </source>
</reference>
<dbReference type="Gene3D" id="2.60.40.1820">
    <property type="match status" value="1"/>
</dbReference>
<dbReference type="AlphaFoldDB" id="A0A318SE89"/>
<dbReference type="OrthoDB" id="67962at2"/>
<gene>
    <name evidence="2" type="ORF">DES52_102224</name>
</gene>
<feature type="domain" description="Water stress and hypersensitive response" evidence="1">
    <location>
        <begin position="44"/>
        <end position="160"/>
    </location>
</feature>
<organism evidence="2 3">
    <name type="scientific">Deinococcus yavapaiensis KR-236</name>
    <dbReference type="NCBI Taxonomy" id="694435"/>
    <lineage>
        <taxon>Bacteria</taxon>
        <taxon>Thermotogati</taxon>
        <taxon>Deinococcota</taxon>
        <taxon>Deinococci</taxon>
        <taxon>Deinococcales</taxon>
        <taxon>Deinococcaceae</taxon>
        <taxon>Deinococcus</taxon>
    </lineage>
</organism>
<dbReference type="Proteomes" id="UP000248326">
    <property type="component" value="Unassembled WGS sequence"/>
</dbReference>
<sequence length="171" mass="17792">MLKPIFSTPLARALSLAVLGTALLGGCVPRVPVVQVPTFEVQEIRLTSVGFTGLIPSSATLSLKLRVQNPNPFGIRVARAGGSLFLDGQNAGSIELPNVALSANGEATQSADVTLPLNLSNAATFLRAARGEAVSYRVDGTFSVDAGLLGRPTFGPFTLAQGVLRQPRILP</sequence>
<accession>A0A318SE89</accession>
<dbReference type="InterPro" id="IPR013990">
    <property type="entry name" value="WHy-dom"/>
</dbReference>
<dbReference type="Pfam" id="PF03168">
    <property type="entry name" value="LEA_2"/>
    <property type="match status" value="1"/>
</dbReference>
<name>A0A318SE89_9DEIO</name>
<evidence type="ECO:0000259" key="1">
    <source>
        <dbReference type="SMART" id="SM00769"/>
    </source>
</evidence>
<dbReference type="SMART" id="SM00769">
    <property type="entry name" value="WHy"/>
    <property type="match status" value="1"/>
</dbReference>
<evidence type="ECO:0000313" key="3">
    <source>
        <dbReference type="Proteomes" id="UP000248326"/>
    </source>
</evidence>
<dbReference type="GO" id="GO:0009269">
    <property type="term" value="P:response to desiccation"/>
    <property type="evidence" value="ECO:0007669"/>
    <property type="project" value="InterPro"/>
</dbReference>
<dbReference type="InterPro" id="IPR004864">
    <property type="entry name" value="LEA_2"/>
</dbReference>
<dbReference type="SUPFAM" id="SSF117070">
    <property type="entry name" value="LEA14-like"/>
    <property type="match status" value="1"/>
</dbReference>
<evidence type="ECO:0000313" key="2">
    <source>
        <dbReference type="EMBL" id="PYE55858.1"/>
    </source>
</evidence>
<proteinExistence type="predicted"/>
<dbReference type="RefSeq" id="WP_110885400.1">
    <property type="nucleotide sequence ID" value="NZ_QJSX01000002.1"/>
</dbReference>
<keyword evidence="3" id="KW-1185">Reference proteome</keyword>
<comment type="caution">
    <text evidence="2">The sequence shown here is derived from an EMBL/GenBank/DDBJ whole genome shotgun (WGS) entry which is preliminary data.</text>
</comment>
<protein>
    <submittedName>
        <fullName evidence="2">LEA14-like dessication related protein</fullName>
    </submittedName>
</protein>